<dbReference type="EMBL" id="JAQQAF010000002">
    <property type="protein sequence ID" value="KAJ8506023.1"/>
    <property type="molecule type" value="Genomic_DNA"/>
</dbReference>
<feature type="compositionally biased region" description="Basic and acidic residues" evidence="14">
    <location>
        <begin position="282"/>
        <end position="293"/>
    </location>
</feature>
<feature type="compositionally biased region" description="Polar residues" evidence="14">
    <location>
        <begin position="367"/>
        <end position="378"/>
    </location>
</feature>
<evidence type="ECO:0000256" key="4">
    <source>
        <dbReference type="ARBA" id="ARBA00022723"/>
    </source>
</evidence>
<evidence type="ECO:0000256" key="1">
    <source>
        <dbReference type="ARBA" id="ARBA00001962"/>
    </source>
</evidence>
<comment type="catalytic activity">
    <reaction evidence="12">
        <text>1-aminocyclopropane-1-carboxylate + L-ascorbate + O2 = ethene + L-dehydroascorbate + hydrogen cyanide + CO2 + 2 H2O</text>
        <dbReference type="Rhea" id="RHEA:23640"/>
        <dbReference type="ChEBI" id="CHEBI:15377"/>
        <dbReference type="ChEBI" id="CHEBI:15379"/>
        <dbReference type="ChEBI" id="CHEBI:16526"/>
        <dbReference type="ChEBI" id="CHEBI:18153"/>
        <dbReference type="ChEBI" id="CHEBI:18407"/>
        <dbReference type="ChEBI" id="CHEBI:38290"/>
        <dbReference type="ChEBI" id="CHEBI:58360"/>
        <dbReference type="ChEBI" id="CHEBI:58539"/>
        <dbReference type="EC" id="1.14.17.4"/>
    </reaction>
</comment>
<evidence type="ECO:0000256" key="14">
    <source>
        <dbReference type="SAM" id="MobiDB-lite"/>
    </source>
</evidence>
<dbReference type="Gene3D" id="2.60.120.330">
    <property type="entry name" value="B-lactam Antibiotic, Isopenicillin N Synthase, Chain"/>
    <property type="match status" value="1"/>
</dbReference>
<keyword evidence="4" id="KW-0479">Metal-binding</keyword>
<dbReference type="GO" id="GO:0009835">
    <property type="term" value="P:fruit ripening"/>
    <property type="evidence" value="ECO:0007669"/>
    <property type="project" value="UniProtKB-KW"/>
</dbReference>
<feature type="compositionally biased region" description="Basic residues" evidence="14">
    <location>
        <begin position="395"/>
        <end position="404"/>
    </location>
</feature>
<evidence type="ECO:0000256" key="10">
    <source>
        <dbReference type="ARBA" id="ARBA00039090"/>
    </source>
</evidence>
<gene>
    <name evidence="16" type="ORF">OPV22_006909</name>
</gene>
<feature type="compositionally biased region" description="Basic and acidic residues" evidence="14">
    <location>
        <begin position="315"/>
        <end position="327"/>
    </location>
</feature>
<dbReference type="GO" id="GO:0031418">
    <property type="term" value="F:L-ascorbic acid binding"/>
    <property type="evidence" value="ECO:0007669"/>
    <property type="project" value="UniProtKB-KW"/>
</dbReference>
<dbReference type="GO" id="GO:0009815">
    <property type="term" value="F:1-aminocyclopropane-1-carboxylate oxidase activity"/>
    <property type="evidence" value="ECO:0007669"/>
    <property type="project" value="UniProtKB-EC"/>
</dbReference>
<evidence type="ECO:0000256" key="2">
    <source>
        <dbReference type="ARBA" id="ARBA00008056"/>
    </source>
</evidence>
<feature type="region of interest" description="Disordered" evidence="14">
    <location>
        <begin position="315"/>
        <end position="404"/>
    </location>
</feature>
<comment type="similarity">
    <text evidence="2">Belongs to the iron/ascorbate-dependent oxidoreductase family.</text>
</comment>
<dbReference type="PANTHER" id="PTHR47991">
    <property type="entry name" value="OXOGLUTARATE/IRON-DEPENDENT DIOXYGENASE"/>
    <property type="match status" value="1"/>
</dbReference>
<dbReference type="InterPro" id="IPR027443">
    <property type="entry name" value="IPNS-like_sf"/>
</dbReference>
<evidence type="ECO:0000313" key="16">
    <source>
        <dbReference type="EMBL" id="KAJ8506023.1"/>
    </source>
</evidence>
<keyword evidence="17" id="KW-1185">Reference proteome</keyword>
<name>A0AAV8RTP7_ENSVE</name>
<feature type="domain" description="Fe2OG dioxygenase" evidence="15">
    <location>
        <begin position="670"/>
        <end position="771"/>
    </location>
</feature>
<accession>A0AAV8RTP7</accession>
<feature type="compositionally biased region" description="Low complexity" evidence="14">
    <location>
        <begin position="379"/>
        <end position="394"/>
    </location>
</feature>
<dbReference type="InterPro" id="IPR044861">
    <property type="entry name" value="IPNS-like_FE2OG_OXY"/>
</dbReference>
<evidence type="ECO:0000256" key="12">
    <source>
        <dbReference type="ARBA" id="ARBA00050579"/>
    </source>
</evidence>
<protein>
    <recommendedName>
        <fullName evidence="13">1-aminocyclopropane-1-carboxylate oxidase</fullName>
        <ecNumber evidence="10">1.14.17.4</ecNumber>
    </recommendedName>
    <alternativeName>
        <fullName evidence="11">Ethylene-forming enzyme</fullName>
    </alternativeName>
</protein>
<evidence type="ECO:0000256" key="11">
    <source>
        <dbReference type="ARBA" id="ARBA00041616"/>
    </source>
</evidence>
<feature type="compositionally biased region" description="Basic and acidic residues" evidence="14">
    <location>
        <begin position="338"/>
        <end position="347"/>
    </location>
</feature>
<comment type="cofactor">
    <cofactor evidence="1">
        <name>Fe cation</name>
        <dbReference type="ChEBI" id="CHEBI:24875"/>
    </cofactor>
</comment>
<keyword evidence="6" id="KW-0560">Oxidoreductase</keyword>
<dbReference type="InterPro" id="IPR005123">
    <property type="entry name" value="Oxoglu/Fe-dep_dioxygenase_dom"/>
</dbReference>
<evidence type="ECO:0000256" key="9">
    <source>
        <dbReference type="ARBA" id="ARBA00037892"/>
    </source>
</evidence>
<evidence type="ECO:0000259" key="15">
    <source>
        <dbReference type="PROSITE" id="PS51471"/>
    </source>
</evidence>
<evidence type="ECO:0000256" key="5">
    <source>
        <dbReference type="ARBA" id="ARBA00022896"/>
    </source>
</evidence>
<dbReference type="FunFam" id="2.60.120.330:FF:000010">
    <property type="entry name" value="1-aminocyclopropane-1-carboxylate oxidase 1"/>
    <property type="match status" value="1"/>
</dbReference>
<sequence>MKGLNGYRLGFAVSVPLAGYFLANPSQPASASSAGAESRAAVGKSDVPVSSGGVRNLKDEIHVQEIEEALANIIHGTCTTGTTTMAINSIKDSSGEDGSLLPQLEQLPPQDPERSLMKLTHGEVGVVMVDMEQEIAYVEERDRGNLIDYLRELEDRSRIKMMKAKRLSLQVEPLNEEYRSPRIQHSAHLRAIGELESVVMMINHRLLSVISTHRLYSRQKMPMELEDEHSNFSDAYSNSEQKNLMLIQRLESPENLASSCFAPTGQEVEEAPETNHTIESNETAKDIGKQSDDGSKKIVQVLKVKQIEDCSNFEQRKPEFSSEKSEESYTGELVVSAETEKKAEQIVDGHANLDNTEKNLDLEESDTQVPENSDEPMNSSSDVSSSMTRSSSAGKSKHQSPHRRQLFSKLKKMLLGKHSHNKEKIYRNKTPIKCASSDTRESVSACSSDDARSSSSHTMLSWFIEEDALAKGLSKTKSSVDRWNSNSAWDALHLFGFPIPYDAPPPISKQVAAHRVEERSKAMEVPVIDLAEFESEERSEAMSRFHQACRNWGFFWVENHGVDVALMEEVKRHVYSHYDRCLKQRFYNSELAKGLGPQTGAAEVDWETTYFVQHQPESSMEDDLGLEVEFRKVMDGYVRQLTKLAEKLAELVSENLGLDKDHLKKAFAPPFVGTKVAMYPQCPQPELVTGLRGHTDAGGIILLLQDDTVPGLEFFKDGEWVPVIPNKGNRIFVNFGDQVEVVSNGMYRSMWHRVQADKHGSRLSVATFYNPGGDAIVGPAPKLLYPGGYRFQDYLHYYLGTKFSDKGARFQAIKEMLK</sequence>
<reference evidence="16 17" key="1">
    <citation type="submission" date="2022-12" db="EMBL/GenBank/DDBJ databases">
        <title>Chromosome-scale assembly of the Ensete ventricosum genome.</title>
        <authorList>
            <person name="Dussert Y."/>
            <person name="Stocks J."/>
            <person name="Wendawek A."/>
            <person name="Woldeyes F."/>
            <person name="Nichols R.A."/>
            <person name="Borrell J.S."/>
        </authorList>
    </citation>
    <scope>NUCLEOTIDE SEQUENCE [LARGE SCALE GENOMIC DNA]</scope>
    <source>
        <strain evidence="17">cv. Maze</strain>
        <tissue evidence="16">Seeds</tissue>
    </source>
</reference>
<evidence type="ECO:0000256" key="13">
    <source>
        <dbReference type="ARBA" id="ARBA00069667"/>
    </source>
</evidence>
<dbReference type="EC" id="1.14.17.4" evidence="10"/>
<feature type="region of interest" description="Disordered" evidence="14">
    <location>
        <begin position="269"/>
        <end position="293"/>
    </location>
</feature>
<comment type="caution">
    <text evidence="16">The sequence shown here is derived from an EMBL/GenBank/DDBJ whole genome shotgun (WGS) entry which is preliminary data.</text>
</comment>
<evidence type="ECO:0000256" key="7">
    <source>
        <dbReference type="ARBA" id="ARBA00023004"/>
    </source>
</evidence>
<keyword evidence="5" id="KW-0847">Vitamin C</keyword>
<dbReference type="GO" id="GO:0009693">
    <property type="term" value="P:ethylene biosynthetic process"/>
    <property type="evidence" value="ECO:0007669"/>
    <property type="project" value="UniProtKB-KW"/>
</dbReference>
<organism evidence="16 17">
    <name type="scientific">Ensete ventricosum</name>
    <name type="common">Abyssinian banana</name>
    <name type="synonym">Musa ensete</name>
    <dbReference type="NCBI Taxonomy" id="4639"/>
    <lineage>
        <taxon>Eukaryota</taxon>
        <taxon>Viridiplantae</taxon>
        <taxon>Streptophyta</taxon>
        <taxon>Embryophyta</taxon>
        <taxon>Tracheophyta</taxon>
        <taxon>Spermatophyta</taxon>
        <taxon>Magnoliopsida</taxon>
        <taxon>Liliopsida</taxon>
        <taxon>Zingiberales</taxon>
        <taxon>Musaceae</taxon>
        <taxon>Ensete</taxon>
    </lineage>
</organism>
<dbReference type="InterPro" id="IPR050295">
    <property type="entry name" value="Plant_2OG-oxidoreductases"/>
</dbReference>
<dbReference type="GO" id="GO:0046872">
    <property type="term" value="F:metal ion binding"/>
    <property type="evidence" value="ECO:0007669"/>
    <property type="project" value="UniProtKB-KW"/>
</dbReference>
<keyword evidence="3" id="KW-0266">Ethylene biosynthesis</keyword>
<evidence type="ECO:0000256" key="3">
    <source>
        <dbReference type="ARBA" id="ARBA00022666"/>
    </source>
</evidence>
<dbReference type="Proteomes" id="UP001222027">
    <property type="component" value="Unassembled WGS sequence"/>
</dbReference>
<evidence type="ECO:0000313" key="17">
    <source>
        <dbReference type="Proteomes" id="UP001222027"/>
    </source>
</evidence>
<dbReference type="PROSITE" id="PS51471">
    <property type="entry name" value="FE2OG_OXY"/>
    <property type="match status" value="1"/>
</dbReference>
<dbReference type="AlphaFoldDB" id="A0AAV8RTP7"/>
<proteinExistence type="inferred from homology"/>
<dbReference type="SUPFAM" id="SSF51197">
    <property type="entry name" value="Clavaminate synthase-like"/>
    <property type="match status" value="1"/>
</dbReference>
<dbReference type="Pfam" id="PF14226">
    <property type="entry name" value="DIOX_N"/>
    <property type="match status" value="1"/>
</dbReference>
<comment type="pathway">
    <text evidence="9">Alkene biosynthesis; ethylene biosynthesis via S-adenosyl-L-methionine; ethylene from S-adenosyl-L-methionine: step 2/2.</text>
</comment>
<keyword evidence="7" id="KW-0408">Iron</keyword>
<evidence type="ECO:0000256" key="6">
    <source>
        <dbReference type="ARBA" id="ARBA00023002"/>
    </source>
</evidence>
<dbReference type="Pfam" id="PF03171">
    <property type="entry name" value="2OG-FeII_Oxy"/>
    <property type="match status" value="1"/>
</dbReference>
<evidence type="ECO:0000256" key="8">
    <source>
        <dbReference type="ARBA" id="ARBA00033478"/>
    </source>
</evidence>
<keyword evidence="8" id="KW-0292">Fruit ripening</keyword>
<dbReference type="InterPro" id="IPR026992">
    <property type="entry name" value="DIOX_N"/>
</dbReference>